<protein>
    <submittedName>
        <fullName evidence="3">Ferritin-like domain-containing protein</fullName>
    </submittedName>
</protein>
<evidence type="ECO:0000313" key="3">
    <source>
        <dbReference type="EMBL" id="RNL87252.1"/>
    </source>
</evidence>
<feature type="coiled-coil region" evidence="1">
    <location>
        <begin position="28"/>
        <end position="66"/>
    </location>
</feature>
<reference evidence="3 4" key="1">
    <citation type="submission" date="2018-10" db="EMBL/GenBank/DDBJ databases">
        <title>Sinomicrobium pectinilyticum sp. nov., a pectinase-producing bacterium isolated from alkaline and saline soil, and emended description of the genus Sinomicrobium.</title>
        <authorList>
            <person name="Cheng B."/>
            <person name="Li C."/>
            <person name="Lai Q."/>
            <person name="Du M."/>
            <person name="Shao Z."/>
            <person name="Xu P."/>
            <person name="Yang C."/>
        </authorList>
    </citation>
    <scope>NUCLEOTIDE SEQUENCE [LARGE SCALE GENOMIC DNA]</scope>
    <source>
        <strain evidence="3 4">5DNS001</strain>
    </source>
</reference>
<dbReference type="OrthoDB" id="9795056at2"/>
<name>A0A3N0EHE1_SINP1</name>
<dbReference type="InterPro" id="IPR047114">
    <property type="entry name" value="YciF"/>
</dbReference>
<evidence type="ECO:0000313" key="4">
    <source>
        <dbReference type="Proteomes" id="UP000267469"/>
    </source>
</evidence>
<dbReference type="InterPro" id="IPR009078">
    <property type="entry name" value="Ferritin-like_SF"/>
</dbReference>
<comment type="caution">
    <text evidence="3">The sequence shown here is derived from an EMBL/GenBank/DDBJ whole genome shotgun (WGS) entry which is preliminary data.</text>
</comment>
<dbReference type="Pfam" id="PF05974">
    <property type="entry name" value="DUF892"/>
    <property type="match status" value="1"/>
</dbReference>
<feature type="region of interest" description="Disordered" evidence="2">
    <location>
        <begin position="140"/>
        <end position="164"/>
    </location>
</feature>
<organism evidence="3 4">
    <name type="scientific">Sinomicrobium pectinilyticum</name>
    <dbReference type="NCBI Taxonomy" id="1084421"/>
    <lineage>
        <taxon>Bacteria</taxon>
        <taxon>Pseudomonadati</taxon>
        <taxon>Bacteroidota</taxon>
        <taxon>Flavobacteriia</taxon>
        <taxon>Flavobacteriales</taxon>
        <taxon>Flavobacteriaceae</taxon>
        <taxon>Sinomicrobium</taxon>
    </lineage>
</organism>
<dbReference type="EMBL" id="RJTM01000072">
    <property type="protein sequence ID" value="RNL87252.1"/>
    <property type="molecule type" value="Genomic_DNA"/>
</dbReference>
<gene>
    <name evidence="3" type="ORF">ED312_10615</name>
</gene>
<dbReference type="Proteomes" id="UP000267469">
    <property type="component" value="Unassembled WGS sequence"/>
</dbReference>
<dbReference type="Gene3D" id="1.20.1260.10">
    <property type="match status" value="1"/>
</dbReference>
<keyword evidence="1" id="KW-0175">Coiled coil</keyword>
<dbReference type="PANTHER" id="PTHR30565:SF9">
    <property type="entry name" value="PROTEIN YCIF"/>
    <property type="match status" value="1"/>
</dbReference>
<dbReference type="RefSeq" id="WP_123215986.1">
    <property type="nucleotide sequence ID" value="NZ_RJTM01000072.1"/>
</dbReference>
<accession>A0A3N0EHE1</accession>
<dbReference type="PANTHER" id="PTHR30565">
    <property type="entry name" value="PROTEIN YCIF"/>
    <property type="match status" value="1"/>
</dbReference>
<evidence type="ECO:0000256" key="1">
    <source>
        <dbReference type="SAM" id="Coils"/>
    </source>
</evidence>
<evidence type="ECO:0000256" key="2">
    <source>
        <dbReference type="SAM" id="MobiDB-lite"/>
    </source>
</evidence>
<proteinExistence type="predicted"/>
<keyword evidence="4" id="KW-1185">Reference proteome</keyword>
<dbReference type="AlphaFoldDB" id="A0A3N0EHE1"/>
<feature type="compositionally biased region" description="Basic and acidic residues" evidence="2">
    <location>
        <begin position="151"/>
        <end position="164"/>
    </location>
</feature>
<dbReference type="SUPFAM" id="SSF47240">
    <property type="entry name" value="Ferritin-like"/>
    <property type="match status" value="1"/>
</dbReference>
<dbReference type="InterPro" id="IPR012347">
    <property type="entry name" value="Ferritin-like"/>
</dbReference>
<dbReference type="CDD" id="cd07909">
    <property type="entry name" value="YciF"/>
    <property type="match status" value="1"/>
</dbReference>
<dbReference type="InterPro" id="IPR010287">
    <property type="entry name" value="DUF892_YciF-like"/>
</dbReference>
<sequence length="164" mass="18646">MKTLEDLFEHQIKDLYSAEDQLVKALPKMAQKAKTEKLKNAIEKHLEQTKEHRNRIEKICDELDIKPQGEKCLAMKGLLEEAEHFMKDDMDDDVLDAGIIAEAQRIEHYEISAYGTATRFAKELGHGDIASTLHSTLTEEYEADESLTEIAESRVNEKAKSNAD</sequence>